<dbReference type="EMBL" id="JABWDY010001760">
    <property type="protein sequence ID" value="KAF5207163.1"/>
    <property type="molecule type" value="Genomic_DNA"/>
</dbReference>
<dbReference type="GO" id="GO:0042765">
    <property type="term" value="C:GPI-anchor transamidase complex"/>
    <property type="evidence" value="ECO:0007669"/>
    <property type="project" value="InterPro"/>
</dbReference>
<proteinExistence type="predicted"/>
<comment type="caution">
    <text evidence="2">The sequence shown here is derived from an EMBL/GenBank/DDBJ whole genome shotgun (WGS) entry which is preliminary data.</text>
</comment>
<sequence>MAKSLKLFGFIIVIFTVLSHCCNGRELVVEEEEEVFTEELLLRPLPDGRVLSHFHFQSDSQRSRTTDGMKLQPSWSIRSVFGPLCRNSIIQYWDNAAFELTVTPTRVIKEEESSLYGASAVIYEFDLYEQVHSAAQLQDIGLTWKLAIIWACLQAPFHASRFLVGSGNERGSIAISLRSTQSGKGSRVDNAVDGSKVKVVVFQVFSCYVKVYFHTLRVFVDGQPMMVADIVEKMHISPSNNNVSTDGAMEMIIRFPSDVNSVVVTMEFDLDDGISNLI</sequence>
<dbReference type="PANTHER" id="PTHR12959:SF11">
    <property type="entry name" value="GPI TRANSAMIDASE COMPONENT PIG-T"/>
    <property type="match status" value="1"/>
</dbReference>
<accession>A0A7J6XCE4</accession>
<organism evidence="2 3">
    <name type="scientific">Thalictrum thalictroides</name>
    <name type="common">Rue-anemone</name>
    <name type="synonym">Anemone thalictroides</name>
    <dbReference type="NCBI Taxonomy" id="46969"/>
    <lineage>
        <taxon>Eukaryota</taxon>
        <taxon>Viridiplantae</taxon>
        <taxon>Streptophyta</taxon>
        <taxon>Embryophyta</taxon>
        <taxon>Tracheophyta</taxon>
        <taxon>Spermatophyta</taxon>
        <taxon>Magnoliopsida</taxon>
        <taxon>Ranunculales</taxon>
        <taxon>Ranunculaceae</taxon>
        <taxon>Thalictroideae</taxon>
        <taxon>Thalictrum</taxon>
    </lineage>
</organism>
<dbReference type="AlphaFoldDB" id="A0A7J6XCE4"/>
<name>A0A7J6XCE4_THATH</name>
<dbReference type="GO" id="GO:0016255">
    <property type="term" value="P:attachment of GPI anchor to protein"/>
    <property type="evidence" value="ECO:0007669"/>
    <property type="project" value="InterPro"/>
</dbReference>
<feature type="chain" id="PRO_5029576815" evidence="1">
    <location>
        <begin position="25"/>
        <end position="278"/>
    </location>
</feature>
<dbReference type="PANTHER" id="PTHR12959">
    <property type="entry name" value="GPI TRANSAMIDASE COMPONENT PIG-T-RELATED"/>
    <property type="match status" value="1"/>
</dbReference>
<dbReference type="OrthoDB" id="331263at2759"/>
<evidence type="ECO:0000313" key="2">
    <source>
        <dbReference type="EMBL" id="KAF5207163.1"/>
    </source>
</evidence>
<feature type="signal peptide" evidence="1">
    <location>
        <begin position="1"/>
        <end position="24"/>
    </location>
</feature>
<reference evidence="2 3" key="1">
    <citation type="submission" date="2020-06" db="EMBL/GenBank/DDBJ databases">
        <title>Transcriptomic and genomic resources for Thalictrum thalictroides and T. hernandezii: Facilitating candidate gene discovery in an emerging model plant lineage.</title>
        <authorList>
            <person name="Arias T."/>
            <person name="Riano-Pachon D.M."/>
            <person name="Di Stilio V.S."/>
        </authorList>
    </citation>
    <scope>NUCLEOTIDE SEQUENCE [LARGE SCALE GENOMIC DNA]</scope>
    <source>
        <strain evidence="3">cv. WT478/WT964</strain>
        <tissue evidence="2">Leaves</tissue>
    </source>
</reference>
<gene>
    <name evidence="2" type="ORF">FRX31_003258</name>
</gene>
<protein>
    <submittedName>
        <fullName evidence="2">Gpi transamidase component gpi16 subunit family protein</fullName>
    </submittedName>
</protein>
<dbReference type="Proteomes" id="UP000554482">
    <property type="component" value="Unassembled WGS sequence"/>
</dbReference>
<evidence type="ECO:0000313" key="3">
    <source>
        <dbReference type="Proteomes" id="UP000554482"/>
    </source>
</evidence>
<dbReference type="InterPro" id="IPR007245">
    <property type="entry name" value="PIG-T"/>
</dbReference>
<dbReference type="Pfam" id="PF04113">
    <property type="entry name" value="Gpi16"/>
    <property type="match status" value="1"/>
</dbReference>
<evidence type="ECO:0000256" key="1">
    <source>
        <dbReference type="SAM" id="SignalP"/>
    </source>
</evidence>
<keyword evidence="3" id="KW-1185">Reference proteome</keyword>
<keyword evidence="1" id="KW-0732">Signal</keyword>